<feature type="compositionally biased region" description="Low complexity" evidence="1">
    <location>
        <begin position="333"/>
        <end position="343"/>
    </location>
</feature>
<gene>
    <name evidence="2" type="ORF">EHS24_007643</name>
</gene>
<dbReference type="EMBL" id="RSCE01000005">
    <property type="protein sequence ID" value="RSH82650.1"/>
    <property type="molecule type" value="Genomic_DNA"/>
</dbReference>
<organism evidence="2 3">
    <name type="scientific">Apiotrichum porosum</name>
    <dbReference type="NCBI Taxonomy" id="105984"/>
    <lineage>
        <taxon>Eukaryota</taxon>
        <taxon>Fungi</taxon>
        <taxon>Dikarya</taxon>
        <taxon>Basidiomycota</taxon>
        <taxon>Agaricomycotina</taxon>
        <taxon>Tremellomycetes</taxon>
        <taxon>Trichosporonales</taxon>
        <taxon>Trichosporonaceae</taxon>
        <taxon>Apiotrichum</taxon>
    </lineage>
</organism>
<comment type="caution">
    <text evidence="2">The sequence shown here is derived from an EMBL/GenBank/DDBJ whole genome shotgun (WGS) entry which is preliminary data.</text>
</comment>
<dbReference type="RefSeq" id="XP_028476882.1">
    <property type="nucleotide sequence ID" value="XM_028622989.1"/>
</dbReference>
<evidence type="ECO:0008006" key="4">
    <source>
        <dbReference type="Google" id="ProtNLM"/>
    </source>
</evidence>
<evidence type="ECO:0000256" key="1">
    <source>
        <dbReference type="SAM" id="MobiDB-lite"/>
    </source>
</evidence>
<protein>
    <recommendedName>
        <fullName evidence="4">BZIP domain-containing protein</fullName>
    </recommendedName>
</protein>
<dbReference type="AlphaFoldDB" id="A0A427XUY0"/>
<proteinExistence type="predicted"/>
<dbReference type="Proteomes" id="UP000279236">
    <property type="component" value="Unassembled WGS sequence"/>
</dbReference>
<dbReference type="GeneID" id="39592186"/>
<reference evidence="2 3" key="1">
    <citation type="submission" date="2018-11" db="EMBL/GenBank/DDBJ databases">
        <title>Genome sequence of Apiotrichum porosum DSM 27194.</title>
        <authorList>
            <person name="Aliyu H."/>
            <person name="Gorte O."/>
            <person name="Ochsenreither K."/>
        </authorList>
    </citation>
    <scope>NUCLEOTIDE SEQUENCE [LARGE SCALE GENOMIC DNA]</scope>
    <source>
        <strain evidence="2 3">DSM 27194</strain>
    </source>
</reference>
<accession>A0A427XUY0</accession>
<feature type="compositionally biased region" description="Low complexity" evidence="1">
    <location>
        <begin position="255"/>
        <end position="269"/>
    </location>
</feature>
<feature type="region of interest" description="Disordered" evidence="1">
    <location>
        <begin position="167"/>
        <end position="369"/>
    </location>
</feature>
<feature type="compositionally biased region" description="Pro residues" evidence="1">
    <location>
        <begin position="205"/>
        <end position="214"/>
    </location>
</feature>
<feature type="compositionally biased region" description="Acidic residues" evidence="1">
    <location>
        <begin position="281"/>
        <end position="292"/>
    </location>
</feature>
<sequence>MLMTQFDIDDLAVAMLGTQKAFPNNAFSMPTTNLDPYTPPMLVRQQYPPNLNLGASHALVCGTETVAGLESLVTPFTGPFVPTHVYSYSPRLVTSTSMSPTTSTSSMGSCIDPSFLTVASLPPSPIHDPRSPIKTEHGDRLMLPQAERVPSSSSSVPSSLPDCKYWTCPPKGGDTDREQGPLATDHDEDGPKPYWLATPFGTPHITPPTTPPPLVKDSSPYTDPPPTPPTAQVVTPTKKRAATSLPKLSPNNKCTTTTPPTSPTPSITTNMAHYSAGVYYESEDELQDEDVSDYTPPPPKPTKATPTKRVRKAPTPSPPPPPARSSKSKSSAHTKASSSSATRPKPKSASWIARAGERRMAQNRSAQFKYRNKNKRLEELVSAEHMCLSLNSQRFEFSADVGSAVTQLNRGEITPSKAMQAISSACSRYEQDTASE</sequence>
<name>A0A427XUY0_9TREE</name>
<evidence type="ECO:0000313" key="3">
    <source>
        <dbReference type="Proteomes" id="UP000279236"/>
    </source>
</evidence>
<keyword evidence="3" id="KW-1185">Reference proteome</keyword>
<evidence type="ECO:0000313" key="2">
    <source>
        <dbReference type="EMBL" id="RSH82650.1"/>
    </source>
</evidence>